<dbReference type="Proteomes" id="UP000198990">
    <property type="component" value="Unassembled WGS sequence"/>
</dbReference>
<keyword evidence="1" id="KW-0732">Signal</keyword>
<evidence type="ECO:0000313" key="3">
    <source>
        <dbReference type="Proteomes" id="UP000198990"/>
    </source>
</evidence>
<name>A0A1H7NBM4_9FLAO</name>
<dbReference type="STRING" id="228957.SAMN04488008_103123"/>
<accession>A0A1H7NBM4</accession>
<reference evidence="3" key="1">
    <citation type="submission" date="2016-10" db="EMBL/GenBank/DDBJ databases">
        <authorList>
            <person name="Varghese N."/>
            <person name="Submissions S."/>
        </authorList>
    </citation>
    <scope>NUCLEOTIDE SEQUENCE [LARGE SCALE GENOMIC DNA]</scope>
    <source>
        <strain evidence="3">DSM 16471</strain>
    </source>
</reference>
<feature type="chain" id="PRO_5011783224" evidence="1">
    <location>
        <begin position="22"/>
        <end position="201"/>
    </location>
</feature>
<keyword evidence="3" id="KW-1185">Reference proteome</keyword>
<proteinExistence type="predicted"/>
<evidence type="ECO:0000313" key="2">
    <source>
        <dbReference type="EMBL" id="SEL20365.1"/>
    </source>
</evidence>
<feature type="signal peptide" evidence="1">
    <location>
        <begin position="1"/>
        <end position="21"/>
    </location>
</feature>
<dbReference type="EMBL" id="FNZN01000003">
    <property type="protein sequence ID" value="SEL20365.1"/>
    <property type="molecule type" value="Genomic_DNA"/>
</dbReference>
<organism evidence="2 3">
    <name type="scientific">Maribacter orientalis</name>
    <dbReference type="NCBI Taxonomy" id="228957"/>
    <lineage>
        <taxon>Bacteria</taxon>
        <taxon>Pseudomonadati</taxon>
        <taxon>Bacteroidota</taxon>
        <taxon>Flavobacteriia</taxon>
        <taxon>Flavobacteriales</taxon>
        <taxon>Flavobacteriaceae</taxon>
        <taxon>Maribacter</taxon>
    </lineage>
</organism>
<dbReference type="RefSeq" id="WP_143057792.1">
    <property type="nucleotide sequence ID" value="NZ_FNZN01000003.1"/>
</dbReference>
<protein>
    <submittedName>
        <fullName evidence="2">Uncharacterized protein</fullName>
    </submittedName>
</protein>
<dbReference type="AlphaFoldDB" id="A0A1H7NBM4"/>
<sequence>MAVSICILLLFLNNSAAQSTATVYTPKGTPVTVLVLAEASQSQISSWNAQATAAFPNATIVSNSSAKYNCHGYAWYLTECAGCTQYWMNTPGDDKYWQDCSYVEVSASQAQKISYASDDHSAVKSVVAGKYESKWGSWPVMRHNPTDTPYDETTLKYYIKPSLSGPSNFCTTGNFSVVAPSGTSVTWSVNPSSAATFPSGS</sequence>
<gene>
    <name evidence="2" type="ORF">SAMN04488008_103123</name>
</gene>
<dbReference type="OrthoDB" id="291295at2"/>
<evidence type="ECO:0000256" key="1">
    <source>
        <dbReference type="SAM" id="SignalP"/>
    </source>
</evidence>